<organism evidence="1">
    <name type="scientific">viral metagenome</name>
    <dbReference type="NCBI Taxonomy" id="1070528"/>
    <lineage>
        <taxon>unclassified sequences</taxon>
        <taxon>metagenomes</taxon>
        <taxon>organismal metagenomes</taxon>
    </lineage>
</organism>
<proteinExistence type="predicted"/>
<dbReference type="GO" id="GO:0003676">
    <property type="term" value="F:nucleic acid binding"/>
    <property type="evidence" value="ECO:0007669"/>
    <property type="project" value="InterPro"/>
</dbReference>
<dbReference type="InterPro" id="IPR012337">
    <property type="entry name" value="RNaseH-like_sf"/>
</dbReference>
<accession>A0A6C0C2Z4</accession>
<dbReference type="SUPFAM" id="SSF53098">
    <property type="entry name" value="Ribonuclease H-like"/>
    <property type="match status" value="1"/>
</dbReference>
<evidence type="ECO:0008006" key="2">
    <source>
        <dbReference type="Google" id="ProtNLM"/>
    </source>
</evidence>
<evidence type="ECO:0000313" key="1">
    <source>
        <dbReference type="EMBL" id="QHS98164.1"/>
    </source>
</evidence>
<reference evidence="1" key="1">
    <citation type="journal article" date="2020" name="Nature">
        <title>Giant virus diversity and host interactions through global metagenomics.</title>
        <authorList>
            <person name="Schulz F."/>
            <person name="Roux S."/>
            <person name="Paez-Espino D."/>
            <person name="Jungbluth S."/>
            <person name="Walsh D.A."/>
            <person name="Denef V.J."/>
            <person name="McMahon K.D."/>
            <person name="Konstantinidis K.T."/>
            <person name="Eloe-Fadrosh E.A."/>
            <person name="Kyrpides N.C."/>
            <person name="Woyke T."/>
        </authorList>
    </citation>
    <scope>NUCLEOTIDE SEQUENCE</scope>
    <source>
        <strain evidence="1">GVMAG-M-3300020182-84</strain>
    </source>
</reference>
<protein>
    <recommendedName>
        <fullName evidence="2">Mitochondrial resolvase Ydc2 catalytic domain-containing protein</fullName>
    </recommendedName>
</protein>
<sequence length="272" mass="32052">MKLISFDVGIKNMAYCILDLCNNEVKIDKWGIMNLIEDDMLDTCKCNAVLKNKKICNKKAYYSKDNLFFCKNHAKESKYFVPNKSYTKTKLYKKSVDELFKLVNSHFLKIEKKTKKECIDTFLEFYNNRSLSECNKKGKKCDQYDLIELGKKIKLKSNECFDTAEIDLVIIENQISPIANRMKTIQGMLAQYFIMKSENINIKFISSQNKLKYFEKEGTGYKENKKNAITYSVEMLNKYNLHHQWNGHLEVKKKDDLADCFLQGIWYLENKI</sequence>
<dbReference type="EMBL" id="MN739312">
    <property type="protein sequence ID" value="QHS98164.1"/>
    <property type="molecule type" value="Genomic_DNA"/>
</dbReference>
<name>A0A6C0C2Z4_9ZZZZ</name>
<dbReference type="AlphaFoldDB" id="A0A6C0C2Z4"/>
<dbReference type="Gene3D" id="3.30.420.10">
    <property type="entry name" value="Ribonuclease H-like superfamily/Ribonuclease H"/>
    <property type="match status" value="1"/>
</dbReference>
<dbReference type="InterPro" id="IPR036397">
    <property type="entry name" value="RNaseH_sf"/>
</dbReference>